<dbReference type="AlphaFoldDB" id="A0A815E4F3"/>
<dbReference type="GO" id="GO:0008289">
    <property type="term" value="F:lipid binding"/>
    <property type="evidence" value="ECO:0007669"/>
    <property type="project" value="UniProtKB-KW"/>
</dbReference>
<comment type="similarity">
    <text evidence="1">Belongs to the calycin superfamily. Fatty-acid binding protein (FABP) family.</text>
</comment>
<evidence type="ECO:0000256" key="1">
    <source>
        <dbReference type="ARBA" id="ARBA00008390"/>
    </source>
</evidence>
<evidence type="ECO:0000313" key="4">
    <source>
        <dbReference type="EMBL" id="CAF1306331.1"/>
    </source>
</evidence>
<dbReference type="Gene3D" id="2.40.128.20">
    <property type="match status" value="1"/>
</dbReference>
<gene>
    <name evidence="5" type="ORF">JXQ802_LOCUS45868</name>
    <name evidence="4" type="ORF">PYM288_LOCUS30182</name>
</gene>
<evidence type="ECO:0000313" key="6">
    <source>
        <dbReference type="Proteomes" id="UP000663854"/>
    </source>
</evidence>
<dbReference type="CDD" id="cd00742">
    <property type="entry name" value="FABP"/>
    <property type="match status" value="1"/>
</dbReference>
<proteinExistence type="inferred from homology"/>
<dbReference type="EMBL" id="CAJNOH010002693">
    <property type="protein sequence ID" value="CAF1306331.1"/>
    <property type="molecule type" value="Genomic_DNA"/>
</dbReference>
<evidence type="ECO:0000256" key="2">
    <source>
        <dbReference type="ARBA" id="ARBA00023121"/>
    </source>
</evidence>
<dbReference type="PANTHER" id="PTHR11955">
    <property type="entry name" value="FATTY ACID BINDING PROTEIN"/>
    <property type="match status" value="1"/>
</dbReference>
<evidence type="ECO:0000313" key="7">
    <source>
        <dbReference type="Proteomes" id="UP000663870"/>
    </source>
</evidence>
<reference evidence="4" key="1">
    <citation type="submission" date="2021-02" db="EMBL/GenBank/DDBJ databases">
        <authorList>
            <person name="Nowell W R."/>
        </authorList>
    </citation>
    <scope>NUCLEOTIDE SEQUENCE</scope>
</reference>
<dbReference type="Proteomes" id="UP000663854">
    <property type="component" value="Unassembled WGS sequence"/>
</dbReference>
<dbReference type="SUPFAM" id="SSF50814">
    <property type="entry name" value="Lipocalins"/>
    <property type="match status" value="1"/>
</dbReference>
<keyword evidence="7" id="KW-1185">Reference proteome</keyword>
<dbReference type="EMBL" id="CAJNOL010003942">
    <property type="protein sequence ID" value="CAF1577631.1"/>
    <property type="molecule type" value="Genomic_DNA"/>
</dbReference>
<sequence>MASSNTIESLIGTWDHVRSENLDDFLKEVGVPMLIRMMATRSNPRVVISEKDGVWTIRTETALKTQTSTFTPGVEFTDTTPGGQQVQTLIVFESGTWIQKITDTKVKETVVKRFVNDEGLQQVEMTCGPVKACRWFKRAN</sequence>
<dbReference type="InterPro" id="IPR031259">
    <property type="entry name" value="ILBP"/>
</dbReference>
<keyword evidence="2" id="KW-0446">Lipid-binding</keyword>
<dbReference type="Proteomes" id="UP000663870">
    <property type="component" value="Unassembled WGS sequence"/>
</dbReference>
<comment type="caution">
    <text evidence="4">The sequence shown here is derived from an EMBL/GenBank/DDBJ whole genome shotgun (WGS) entry which is preliminary data.</text>
</comment>
<organism evidence="4 6">
    <name type="scientific">Rotaria sordida</name>
    <dbReference type="NCBI Taxonomy" id="392033"/>
    <lineage>
        <taxon>Eukaryota</taxon>
        <taxon>Metazoa</taxon>
        <taxon>Spiralia</taxon>
        <taxon>Gnathifera</taxon>
        <taxon>Rotifera</taxon>
        <taxon>Eurotatoria</taxon>
        <taxon>Bdelloidea</taxon>
        <taxon>Philodinida</taxon>
        <taxon>Philodinidae</taxon>
        <taxon>Rotaria</taxon>
    </lineage>
</organism>
<feature type="domain" description="Lipocalin/cytosolic fatty-acid binding" evidence="3">
    <location>
        <begin position="12"/>
        <end position="117"/>
    </location>
</feature>
<evidence type="ECO:0000259" key="3">
    <source>
        <dbReference type="Pfam" id="PF00061"/>
    </source>
</evidence>
<protein>
    <recommendedName>
        <fullName evidence="3">Lipocalin/cytosolic fatty-acid binding domain-containing protein</fullName>
    </recommendedName>
</protein>
<dbReference type="Pfam" id="PF00061">
    <property type="entry name" value="Lipocalin"/>
    <property type="match status" value="1"/>
</dbReference>
<dbReference type="InterPro" id="IPR000566">
    <property type="entry name" value="Lipocln_cytosolic_FA-bd_dom"/>
</dbReference>
<accession>A0A815E4F3</accession>
<name>A0A815E4F3_9BILA</name>
<dbReference type="PRINTS" id="PR00178">
    <property type="entry name" value="FATTYACIDBP"/>
</dbReference>
<dbReference type="InterPro" id="IPR000463">
    <property type="entry name" value="Fatty_acid-bd"/>
</dbReference>
<dbReference type="InterPro" id="IPR012674">
    <property type="entry name" value="Calycin"/>
</dbReference>
<evidence type="ECO:0000313" key="5">
    <source>
        <dbReference type="EMBL" id="CAF1577631.1"/>
    </source>
</evidence>